<feature type="domain" description="RadC-like JAB" evidence="1">
    <location>
        <begin position="126"/>
        <end position="239"/>
    </location>
</feature>
<organism evidence="2 3">
    <name type="scientific">Halonatronomonas betaini</name>
    <dbReference type="NCBI Taxonomy" id="2778430"/>
    <lineage>
        <taxon>Bacteria</taxon>
        <taxon>Bacillati</taxon>
        <taxon>Bacillota</taxon>
        <taxon>Clostridia</taxon>
        <taxon>Halanaerobiales</taxon>
        <taxon>Halarsenatibacteraceae</taxon>
        <taxon>Halonatronomonas</taxon>
    </lineage>
</organism>
<dbReference type="InterPro" id="IPR025657">
    <property type="entry name" value="RadC_JAB"/>
</dbReference>
<sequence>MTEIACLKCGKFDGEIEILGVGEFTKDIGRLNGLGFVAFRCPCSRELQYQILESDHPLLKVDNKKLPKNFTQELSLDSEFSTDEVIDFYRELKDIKNIDCLLSKCYNPEKESERDFLKTPFYQESQLIKLFNLINESKNERALVVTLDRYRILKGWKLMGPGTDYDLSLNPKEVFEQALNVEDECMIYIIDNLDINIKSPEREEIMKVNRLRQAGAILGIKFKDRLHVDGNQFYSFKKLNLI</sequence>
<comment type="caution">
    <text evidence="2">The sequence shown here is derived from an EMBL/GenBank/DDBJ whole genome shotgun (WGS) entry which is preliminary data.</text>
</comment>
<protein>
    <recommendedName>
        <fullName evidence="1">RadC-like JAB domain-containing protein</fullName>
    </recommendedName>
</protein>
<dbReference type="Pfam" id="PF04002">
    <property type="entry name" value="RadC"/>
    <property type="match status" value="1"/>
</dbReference>
<evidence type="ECO:0000313" key="2">
    <source>
        <dbReference type="EMBL" id="MBF8436755.1"/>
    </source>
</evidence>
<reference evidence="2" key="1">
    <citation type="submission" date="2020-11" db="EMBL/GenBank/DDBJ databases">
        <title>Halonatronomonas betainensis gen. nov., sp. nov. a novel haloalkaliphilic representative of the family Halanaerobiacae capable of betaine degradation.</title>
        <authorList>
            <person name="Boltyanskaya Y."/>
            <person name="Kevbrin V."/>
            <person name="Detkova E."/>
            <person name="Grouzdev D.S."/>
            <person name="Koziaeva V."/>
            <person name="Zhilina T."/>
        </authorList>
    </citation>
    <scope>NUCLEOTIDE SEQUENCE</scope>
    <source>
        <strain evidence="2">Z-7014</strain>
    </source>
</reference>
<keyword evidence="3" id="KW-1185">Reference proteome</keyword>
<dbReference type="Proteomes" id="UP000621436">
    <property type="component" value="Unassembled WGS sequence"/>
</dbReference>
<gene>
    <name evidence="2" type="ORF">I0Q91_06690</name>
</gene>
<evidence type="ECO:0000259" key="1">
    <source>
        <dbReference type="Pfam" id="PF04002"/>
    </source>
</evidence>
<proteinExistence type="predicted"/>
<evidence type="ECO:0000313" key="3">
    <source>
        <dbReference type="Proteomes" id="UP000621436"/>
    </source>
</evidence>
<dbReference type="Gene3D" id="3.40.140.10">
    <property type="entry name" value="Cytidine Deaminase, domain 2"/>
    <property type="match status" value="1"/>
</dbReference>
<dbReference type="AlphaFoldDB" id="A0A931AU00"/>
<dbReference type="EMBL" id="JADPIE010000003">
    <property type="protein sequence ID" value="MBF8436755.1"/>
    <property type="molecule type" value="Genomic_DNA"/>
</dbReference>
<name>A0A931AU00_9FIRM</name>
<dbReference type="RefSeq" id="WP_270453666.1">
    <property type="nucleotide sequence ID" value="NZ_JADPIE010000003.1"/>
</dbReference>
<accession>A0A931AU00</accession>